<evidence type="ECO:0000313" key="3">
    <source>
        <dbReference type="Proteomes" id="UP000246464"/>
    </source>
</evidence>
<dbReference type="AlphaFoldDB" id="A0A2U9BT42"/>
<reference evidence="2 3" key="1">
    <citation type="submission" date="2017-12" db="EMBL/GenBank/DDBJ databases">
        <title>Integrating genomic resources of turbot (Scophthalmus maximus) in depth evaluation of genetic and physical mapping variation across individuals.</title>
        <authorList>
            <person name="Martinez P."/>
        </authorList>
    </citation>
    <scope>NUCLEOTIDE SEQUENCE [LARGE SCALE GENOMIC DNA]</scope>
</reference>
<proteinExistence type="predicted"/>
<accession>A0A2U9BT42</accession>
<feature type="region of interest" description="Disordered" evidence="1">
    <location>
        <begin position="1"/>
        <end position="52"/>
    </location>
</feature>
<evidence type="ECO:0000313" key="2">
    <source>
        <dbReference type="EMBL" id="AWP07093.1"/>
    </source>
</evidence>
<keyword evidence="3" id="KW-1185">Reference proteome</keyword>
<dbReference type="EMBL" id="CP026251">
    <property type="protein sequence ID" value="AWP07093.1"/>
    <property type="molecule type" value="Genomic_DNA"/>
</dbReference>
<dbReference type="Proteomes" id="UP000246464">
    <property type="component" value="Chromosome 9"/>
</dbReference>
<protein>
    <submittedName>
        <fullName evidence="2">Uncharacterized protein</fullName>
    </submittedName>
</protein>
<gene>
    <name evidence="2" type="ORF">SMAX5B_016586</name>
</gene>
<organism evidence="2 3">
    <name type="scientific">Scophthalmus maximus</name>
    <name type="common">Turbot</name>
    <name type="synonym">Psetta maxima</name>
    <dbReference type="NCBI Taxonomy" id="52904"/>
    <lineage>
        <taxon>Eukaryota</taxon>
        <taxon>Metazoa</taxon>
        <taxon>Chordata</taxon>
        <taxon>Craniata</taxon>
        <taxon>Vertebrata</taxon>
        <taxon>Euteleostomi</taxon>
        <taxon>Actinopterygii</taxon>
        <taxon>Neopterygii</taxon>
        <taxon>Teleostei</taxon>
        <taxon>Neoteleostei</taxon>
        <taxon>Acanthomorphata</taxon>
        <taxon>Carangaria</taxon>
        <taxon>Pleuronectiformes</taxon>
        <taxon>Pleuronectoidei</taxon>
        <taxon>Scophthalmidae</taxon>
        <taxon>Scophthalmus</taxon>
    </lineage>
</organism>
<feature type="compositionally biased region" description="Basic and acidic residues" evidence="1">
    <location>
        <begin position="1"/>
        <end position="20"/>
    </location>
</feature>
<name>A0A2U9BT42_SCOMX</name>
<evidence type="ECO:0000256" key="1">
    <source>
        <dbReference type="SAM" id="MobiDB-lite"/>
    </source>
</evidence>
<sequence length="75" mass="7501">MNESEGTRGGRGRRFVDKQAKKGGFGGLSDGAAPTSGRTRGGLLPYGSSPMAPPLWLHPYGSTTHGAAAAAATGS</sequence>